<feature type="compositionally biased region" description="Polar residues" evidence="1">
    <location>
        <begin position="126"/>
        <end position="138"/>
    </location>
</feature>
<dbReference type="Proteomes" id="UP000268093">
    <property type="component" value="Unassembled WGS sequence"/>
</dbReference>
<gene>
    <name evidence="2" type="ORF">BC936DRAFT_141305</name>
</gene>
<dbReference type="AlphaFoldDB" id="A0A433DG76"/>
<comment type="caution">
    <text evidence="2">The sequence shown here is derived from an EMBL/GenBank/DDBJ whole genome shotgun (WGS) entry which is preliminary data.</text>
</comment>
<reference evidence="2 3" key="1">
    <citation type="journal article" date="2018" name="New Phytol.">
        <title>Phylogenomics of Endogonaceae and evolution of mycorrhizas within Mucoromycota.</title>
        <authorList>
            <person name="Chang Y."/>
            <person name="Desiro A."/>
            <person name="Na H."/>
            <person name="Sandor L."/>
            <person name="Lipzen A."/>
            <person name="Clum A."/>
            <person name="Barry K."/>
            <person name="Grigoriev I.V."/>
            <person name="Martin F.M."/>
            <person name="Stajich J.E."/>
            <person name="Smith M.E."/>
            <person name="Bonito G."/>
            <person name="Spatafora J.W."/>
        </authorList>
    </citation>
    <scope>NUCLEOTIDE SEQUENCE [LARGE SCALE GENOMIC DNA]</scope>
    <source>
        <strain evidence="2 3">GMNB39</strain>
    </source>
</reference>
<name>A0A433DG76_9FUNG</name>
<dbReference type="EMBL" id="RBNI01001925">
    <property type="protein sequence ID" value="RUP49838.1"/>
    <property type="molecule type" value="Genomic_DNA"/>
</dbReference>
<evidence type="ECO:0000256" key="1">
    <source>
        <dbReference type="SAM" id="MobiDB-lite"/>
    </source>
</evidence>
<dbReference type="Pfam" id="PF01469">
    <property type="entry name" value="Pentapeptide_2"/>
    <property type="match status" value="1"/>
</dbReference>
<organism evidence="2 3">
    <name type="scientific">Jimgerdemannia flammicorona</name>
    <dbReference type="NCBI Taxonomy" id="994334"/>
    <lineage>
        <taxon>Eukaryota</taxon>
        <taxon>Fungi</taxon>
        <taxon>Fungi incertae sedis</taxon>
        <taxon>Mucoromycota</taxon>
        <taxon>Mucoromycotina</taxon>
        <taxon>Endogonomycetes</taxon>
        <taxon>Endogonales</taxon>
        <taxon>Endogonaceae</taxon>
        <taxon>Jimgerdemannia</taxon>
    </lineage>
</organism>
<protein>
    <submittedName>
        <fullName evidence="2">Uncharacterized protein</fullName>
    </submittedName>
</protein>
<evidence type="ECO:0000313" key="2">
    <source>
        <dbReference type="EMBL" id="RUP49838.1"/>
    </source>
</evidence>
<proteinExistence type="predicted"/>
<feature type="region of interest" description="Disordered" evidence="1">
    <location>
        <begin position="119"/>
        <end position="166"/>
    </location>
</feature>
<sequence length="166" mass="18050">MGGRGLDERTWTGWWTAVGMVNFGVVNFGVVNFGVVNFGVVNFGVVNFGVVNFGVVNFGVVDCSENGEFRNGGLRLWAAVDCGGGMVNFGVVETWTPNVTPYSGKNNDDGLQNNADERRWTEKQGKSTTTDCRGQQNNAKRKNGDGVQNGEELPNGNNRSQNIHNR</sequence>
<evidence type="ECO:0000313" key="3">
    <source>
        <dbReference type="Proteomes" id="UP000268093"/>
    </source>
</evidence>
<feature type="compositionally biased region" description="Polar residues" evidence="1">
    <location>
        <begin position="155"/>
        <end position="166"/>
    </location>
</feature>
<accession>A0A433DG76</accession>
<dbReference type="InterPro" id="IPR002989">
    <property type="entry name" value="Mycobac_pentapep"/>
</dbReference>
<keyword evidence="3" id="KW-1185">Reference proteome</keyword>